<keyword evidence="2" id="KW-1133">Transmembrane helix</keyword>
<reference evidence="3" key="1">
    <citation type="submission" date="2020-10" db="EMBL/GenBank/DDBJ databases">
        <authorList>
            <person name="Gilroy R."/>
        </authorList>
    </citation>
    <scope>NUCLEOTIDE SEQUENCE</scope>
    <source>
        <strain evidence="3">CHK178-757</strain>
    </source>
</reference>
<feature type="transmembrane region" description="Helical" evidence="2">
    <location>
        <begin position="46"/>
        <end position="68"/>
    </location>
</feature>
<protein>
    <submittedName>
        <fullName evidence="3">Uncharacterized protein</fullName>
    </submittedName>
</protein>
<reference evidence="3" key="2">
    <citation type="journal article" date="2021" name="PeerJ">
        <title>Extensive microbial diversity within the chicken gut microbiome revealed by metagenomics and culture.</title>
        <authorList>
            <person name="Gilroy R."/>
            <person name="Ravi A."/>
            <person name="Getino M."/>
            <person name="Pursley I."/>
            <person name="Horton D.L."/>
            <person name="Alikhan N.F."/>
            <person name="Baker D."/>
            <person name="Gharbi K."/>
            <person name="Hall N."/>
            <person name="Watson M."/>
            <person name="Adriaenssens E.M."/>
            <person name="Foster-Nyarko E."/>
            <person name="Jarju S."/>
            <person name="Secka A."/>
            <person name="Antonio M."/>
            <person name="Oren A."/>
            <person name="Chaudhuri R.R."/>
            <person name="La Ragione R."/>
            <person name="Hildebrand F."/>
            <person name="Pallen M.J."/>
        </authorList>
    </citation>
    <scope>NUCLEOTIDE SEQUENCE</scope>
    <source>
        <strain evidence="3">CHK178-757</strain>
    </source>
</reference>
<dbReference type="Proteomes" id="UP000823927">
    <property type="component" value="Unassembled WGS sequence"/>
</dbReference>
<keyword evidence="2" id="KW-0472">Membrane</keyword>
<gene>
    <name evidence="3" type="ORF">IAB46_13495</name>
</gene>
<proteinExistence type="predicted"/>
<keyword evidence="2" id="KW-0812">Transmembrane</keyword>
<feature type="compositionally biased region" description="Basic and acidic residues" evidence="1">
    <location>
        <begin position="257"/>
        <end position="271"/>
    </location>
</feature>
<sequence>MEKYSLVKLRSYVVHLVIGAAVLIFGGSVLYSILSEMIQIYDPASKYAYICGIISCALILIIGLYFLVKAFNFENQLFKGVSLEERAEFFQELEEDRTLFFDRYMFVTRHFILVYIKSWNPSVKLLRIDDLIACFGKPYYASSDELVQYDVILCDKRFHVYRCIVKGKAAGMMEEGWRAVCSMAPWVIHDDYEEFFSGITQRSKKKSYLKVVEHRKAVTEVSEDTIQDMVVSAADVIRSFNEKKQEAAADEAAQKPPAEEITQKLPKEEITQKLPWTKRRKKR</sequence>
<dbReference type="AlphaFoldDB" id="A0A9D1JRU8"/>
<name>A0A9D1JRU8_9FIRM</name>
<accession>A0A9D1JRU8</accession>
<evidence type="ECO:0000256" key="1">
    <source>
        <dbReference type="SAM" id="MobiDB-lite"/>
    </source>
</evidence>
<comment type="caution">
    <text evidence="3">The sequence shown here is derived from an EMBL/GenBank/DDBJ whole genome shotgun (WGS) entry which is preliminary data.</text>
</comment>
<evidence type="ECO:0000313" key="3">
    <source>
        <dbReference type="EMBL" id="HIS48538.1"/>
    </source>
</evidence>
<evidence type="ECO:0000256" key="2">
    <source>
        <dbReference type="SAM" id="Phobius"/>
    </source>
</evidence>
<feature type="region of interest" description="Disordered" evidence="1">
    <location>
        <begin position="245"/>
        <end position="283"/>
    </location>
</feature>
<evidence type="ECO:0000313" key="4">
    <source>
        <dbReference type="Proteomes" id="UP000823927"/>
    </source>
</evidence>
<organism evidence="3 4">
    <name type="scientific">Candidatus Scybalocola faecigallinarum</name>
    <dbReference type="NCBI Taxonomy" id="2840941"/>
    <lineage>
        <taxon>Bacteria</taxon>
        <taxon>Bacillati</taxon>
        <taxon>Bacillota</taxon>
        <taxon>Clostridia</taxon>
        <taxon>Lachnospirales</taxon>
        <taxon>Lachnospiraceae</taxon>
        <taxon>Lachnospiraceae incertae sedis</taxon>
        <taxon>Candidatus Scybalocola (ex Gilroy et al. 2021)</taxon>
    </lineage>
</organism>
<feature type="transmembrane region" description="Helical" evidence="2">
    <location>
        <begin position="12"/>
        <end position="34"/>
    </location>
</feature>
<dbReference type="EMBL" id="DVIT01000058">
    <property type="protein sequence ID" value="HIS48538.1"/>
    <property type="molecule type" value="Genomic_DNA"/>
</dbReference>